<organism evidence="2 3">
    <name type="scientific">Diplodia intermedia</name>
    <dbReference type="NCBI Taxonomy" id="856260"/>
    <lineage>
        <taxon>Eukaryota</taxon>
        <taxon>Fungi</taxon>
        <taxon>Dikarya</taxon>
        <taxon>Ascomycota</taxon>
        <taxon>Pezizomycotina</taxon>
        <taxon>Dothideomycetes</taxon>
        <taxon>Dothideomycetes incertae sedis</taxon>
        <taxon>Botryosphaeriales</taxon>
        <taxon>Botryosphaeriaceae</taxon>
        <taxon>Diplodia</taxon>
    </lineage>
</organism>
<gene>
    <name evidence="2" type="ORF">SLS58_009003</name>
</gene>
<keyword evidence="1" id="KW-0472">Membrane</keyword>
<dbReference type="EMBL" id="JAKEKT020000082">
    <property type="protein sequence ID" value="KAL1638077.1"/>
    <property type="molecule type" value="Genomic_DNA"/>
</dbReference>
<dbReference type="Proteomes" id="UP001521184">
    <property type="component" value="Unassembled WGS sequence"/>
</dbReference>
<name>A0ABR3TF86_9PEZI</name>
<protein>
    <submittedName>
        <fullName evidence="2">Uncharacterized protein</fullName>
    </submittedName>
</protein>
<reference evidence="2 3" key="1">
    <citation type="journal article" date="2023" name="Plant Dis.">
        <title>First Report of Diplodia intermedia Causing Canker and Dieback Diseases on Apple Trees in Canada.</title>
        <authorList>
            <person name="Ellouze W."/>
            <person name="Ilyukhin E."/>
            <person name="Sulman M."/>
            <person name="Ali S."/>
        </authorList>
    </citation>
    <scope>NUCLEOTIDE SEQUENCE [LARGE SCALE GENOMIC DNA]</scope>
    <source>
        <strain evidence="2 3">M45-28</strain>
    </source>
</reference>
<proteinExistence type="predicted"/>
<accession>A0ABR3TF86</accession>
<feature type="transmembrane region" description="Helical" evidence="1">
    <location>
        <begin position="178"/>
        <end position="200"/>
    </location>
</feature>
<keyword evidence="3" id="KW-1185">Reference proteome</keyword>
<sequence length="232" mass="26158">MALSNAPTVLEENSDPKAFTSDVFKREKDDFPVLPILTDSPHGAWSSGISQWDHGLHQYVPFDDEWDDKMFLIHLVSFYNVARFTGKPFESMGLRVIRRIDIARLQDGPVVGKRECVLDLGTSGREGRPIHWLTHLLKMPDNQHHYIVDQLKENNVVCKEDTKDRKCLDVIRTYKTSYVSLAVCIPTILSLIIGIVWTSVAATVYSQEVQVSAQTAFTISSYIVTAGTEETS</sequence>
<comment type="caution">
    <text evidence="2">The sequence shown here is derived from an EMBL/GenBank/DDBJ whole genome shotgun (WGS) entry which is preliminary data.</text>
</comment>
<keyword evidence="1" id="KW-1133">Transmembrane helix</keyword>
<keyword evidence="1" id="KW-0812">Transmembrane</keyword>
<evidence type="ECO:0000313" key="2">
    <source>
        <dbReference type="EMBL" id="KAL1638077.1"/>
    </source>
</evidence>
<evidence type="ECO:0000313" key="3">
    <source>
        <dbReference type="Proteomes" id="UP001521184"/>
    </source>
</evidence>
<evidence type="ECO:0000256" key="1">
    <source>
        <dbReference type="SAM" id="Phobius"/>
    </source>
</evidence>